<evidence type="ECO:0000256" key="7">
    <source>
        <dbReference type="HAMAP-Rule" id="MF_00249"/>
    </source>
</evidence>
<dbReference type="PANTHER" id="PTHR48102">
    <property type="entry name" value="ATP-DEPENDENT CLP PROTEASE ATP-BINDING SUBUNIT CLPX-LIKE, MITOCHONDRIAL-RELATED"/>
    <property type="match status" value="1"/>
</dbReference>
<evidence type="ECO:0000259" key="8">
    <source>
        <dbReference type="SMART" id="SM00382"/>
    </source>
</evidence>
<sequence>MTDFSPREIVSELDRHIIGQSDAKRAVAVALRNRWRRQQLTGSLREEVMPKNILMIGPTGVGKTEISRRLAKLAGAPFIKVEATKFTEVGYVGRDVEQIIRDLVEIGIGLVREKRREDVKARAHQGAEDRVLDALVGKTASPATRDSFRKKLRSGELDDKEIDIEVADTSNPMGGLDIPGMPGANVGVLNLSEMFGKAMGGRTKQRRTSVKESYELLITEESDKLLDNEALVADAISAVENNGIVFLDEIDKVANKDGHGGAGVSREGVQRDLLPLVEGTTVATKHGPVKTDHILFIASGAFHVAKPSDLLPELQGRLPIRVELKALTKDDFRRILTETEASLIKQYIALMKTENVDLEITDDAIDAIADLAVSLNGSIENIGARRLQTVMERVLDDISFEAPDKGGEHYRVDGAYVHKALDGIAGDTDLSRFIL</sequence>
<feature type="domain" description="Clp ATPase C-terminal" evidence="9">
    <location>
        <begin position="327"/>
        <end position="421"/>
    </location>
</feature>
<dbReference type="GO" id="GO:0043335">
    <property type="term" value="P:protein unfolding"/>
    <property type="evidence" value="ECO:0007669"/>
    <property type="project" value="UniProtKB-UniRule"/>
</dbReference>
<dbReference type="InterPro" id="IPR004491">
    <property type="entry name" value="HslU"/>
</dbReference>
<dbReference type="EMBL" id="JACIEK010000002">
    <property type="protein sequence ID" value="MBB3997581.1"/>
    <property type="molecule type" value="Genomic_DNA"/>
</dbReference>
<dbReference type="InterPro" id="IPR050052">
    <property type="entry name" value="ATP-dep_Clp_protease_ClpX"/>
</dbReference>
<dbReference type="Gene3D" id="3.40.50.300">
    <property type="entry name" value="P-loop containing nucleotide triphosphate hydrolases"/>
    <property type="match status" value="2"/>
</dbReference>
<keyword evidence="11" id="KW-1185">Reference proteome</keyword>
<dbReference type="InterPro" id="IPR019489">
    <property type="entry name" value="Clp_ATPase_C"/>
</dbReference>
<protein>
    <recommendedName>
        <fullName evidence="7">ATP-dependent protease ATPase subunit HslU</fullName>
    </recommendedName>
    <alternativeName>
        <fullName evidence="7">Unfoldase HslU</fullName>
    </alternativeName>
</protein>
<dbReference type="Gene3D" id="1.10.8.60">
    <property type="match status" value="1"/>
</dbReference>
<comment type="caution">
    <text evidence="10">The sequence shown here is derived from an EMBL/GenBank/DDBJ whole genome shotgun (WGS) entry which is preliminary data.</text>
</comment>
<keyword evidence="5 7" id="KW-0067">ATP-binding</keyword>
<proteinExistence type="inferred from homology"/>
<dbReference type="Pfam" id="PF07724">
    <property type="entry name" value="AAA_2"/>
    <property type="match status" value="1"/>
</dbReference>
<evidence type="ECO:0000256" key="4">
    <source>
        <dbReference type="ARBA" id="ARBA00022741"/>
    </source>
</evidence>
<feature type="binding site" evidence="7">
    <location>
        <position position="248"/>
    </location>
    <ligand>
        <name>ATP</name>
        <dbReference type="ChEBI" id="CHEBI:30616"/>
    </ligand>
</feature>
<comment type="similarity">
    <text evidence="2 7">Belongs to the ClpX chaperone family. HslU subfamily.</text>
</comment>
<feature type="domain" description="AAA+ ATPase" evidence="8">
    <location>
        <begin position="49"/>
        <end position="308"/>
    </location>
</feature>
<dbReference type="Pfam" id="PF00004">
    <property type="entry name" value="AAA"/>
    <property type="match status" value="1"/>
</dbReference>
<dbReference type="NCBIfam" id="NF003544">
    <property type="entry name" value="PRK05201.1"/>
    <property type="match status" value="1"/>
</dbReference>
<keyword evidence="6 7" id="KW-0143">Chaperone</keyword>
<accession>A0A7W6EA92</accession>
<evidence type="ECO:0000256" key="3">
    <source>
        <dbReference type="ARBA" id="ARBA00022490"/>
    </source>
</evidence>
<dbReference type="FunFam" id="3.40.50.300:FF:000213">
    <property type="entry name" value="ATP-dependent protease ATPase subunit HslU"/>
    <property type="match status" value="1"/>
</dbReference>
<dbReference type="Proteomes" id="UP000542776">
    <property type="component" value="Unassembled WGS sequence"/>
</dbReference>
<dbReference type="SUPFAM" id="SSF52540">
    <property type="entry name" value="P-loop containing nucleoside triphosphate hydrolases"/>
    <property type="match status" value="1"/>
</dbReference>
<comment type="subcellular location">
    <subcellularLocation>
        <location evidence="1 7">Cytoplasm</location>
    </subcellularLocation>
</comment>
<dbReference type="SMART" id="SM00382">
    <property type="entry name" value="AAA"/>
    <property type="match status" value="1"/>
</dbReference>
<dbReference type="RefSeq" id="WP_183199132.1">
    <property type="nucleotide sequence ID" value="NZ_JACIEK010000002.1"/>
</dbReference>
<keyword evidence="10" id="KW-0378">Hydrolase</keyword>
<dbReference type="AlphaFoldDB" id="A0A7W6EA92"/>
<keyword evidence="4 7" id="KW-0547">Nucleotide-binding</keyword>
<evidence type="ECO:0000256" key="6">
    <source>
        <dbReference type="ARBA" id="ARBA00023186"/>
    </source>
</evidence>
<feature type="binding site" evidence="7">
    <location>
        <position position="313"/>
    </location>
    <ligand>
        <name>ATP</name>
        <dbReference type="ChEBI" id="CHEBI:30616"/>
    </ligand>
</feature>
<feature type="binding site" evidence="7">
    <location>
        <position position="385"/>
    </location>
    <ligand>
        <name>ATP</name>
        <dbReference type="ChEBI" id="CHEBI:30616"/>
    </ligand>
</feature>
<dbReference type="GO" id="GO:0036402">
    <property type="term" value="F:proteasome-activating activity"/>
    <property type="evidence" value="ECO:0007669"/>
    <property type="project" value="UniProtKB-UniRule"/>
</dbReference>
<dbReference type="SMART" id="SM01086">
    <property type="entry name" value="ClpB_D2-small"/>
    <property type="match status" value="1"/>
</dbReference>
<dbReference type="InterPro" id="IPR003593">
    <property type="entry name" value="AAA+_ATPase"/>
</dbReference>
<evidence type="ECO:0000256" key="2">
    <source>
        <dbReference type="ARBA" id="ARBA00009771"/>
    </source>
</evidence>
<dbReference type="InterPro" id="IPR003959">
    <property type="entry name" value="ATPase_AAA_core"/>
</dbReference>
<reference evidence="10 11" key="1">
    <citation type="submission" date="2020-08" db="EMBL/GenBank/DDBJ databases">
        <title>Genomic Encyclopedia of Type Strains, Phase IV (KMG-IV): sequencing the most valuable type-strain genomes for metagenomic binning, comparative biology and taxonomic classification.</title>
        <authorList>
            <person name="Goeker M."/>
        </authorList>
    </citation>
    <scope>NUCLEOTIDE SEQUENCE [LARGE SCALE GENOMIC DNA]</scope>
    <source>
        <strain evidence="10 11">DSM 102238</strain>
    </source>
</reference>
<keyword evidence="3 7" id="KW-0963">Cytoplasm</keyword>
<gene>
    <name evidence="7" type="primary">hslU</name>
    <name evidence="10" type="ORF">GGR04_001417</name>
</gene>
<organism evidence="10 11">
    <name type="scientific">Aureimonas pseudogalii</name>
    <dbReference type="NCBI Taxonomy" id="1744844"/>
    <lineage>
        <taxon>Bacteria</taxon>
        <taxon>Pseudomonadati</taxon>
        <taxon>Pseudomonadota</taxon>
        <taxon>Alphaproteobacteria</taxon>
        <taxon>Hyphomicrobiales</taxon>
        <taxon>Aurantimonadaceae</taxon>
        <taxon>Aureimonas</taxon>
    </lineage>
</organism>
<evidence type="ECO:0000256" key="5">
    <source>
        <dbReference type="ARBA" id="ARBA00022840"/>
    </source>
</evidence>
<evidence type="ECO:0000313" key="11">
    <source>
        <dbReference type="Proteomes" id="UP000542776"/>
    </source>
</evidence>
<dbReference type="NCBIfam" id="TIGR00390">
    <property type="entry name" value="hslU"/>
    <property type="match status" value="1"/>
</dbReference>
<dbReference type="InterPro" id="IPR027417">
    <property type="entry name" value="P-loop_NTPase"/>
</dbReference>
<dbReference type="GO" id="GO:0016887">
    <property type="term" value="F:ATP hydrolysis activity"/>
    <property type="evidence" value="ECO:0007669"/>
    <property type="project" value="InterPro"/>
</dbReference>
<comment type="function">
    <text evidence="7">ATPase subunit of a proteasome-like degradation complex; this subunit has chaperone activity. The binding of ATP and its subsequent hydrolysis by HslU are essential for unfolding of protein substrates subsequently hydrolyzed by HslV. HslU recognizes the N-terminal part of its protein substrates and unfolds these before they are guided to HslV for hydrolysis.</text>
</comment>
<keyword evidence="10" id="KW-0645">Protease</keyword>
<evidence type="ECO:0000259" key="9">
    <source>
        <dbReference type="SMART" id="SM01086"/>
    </source>
</evidence>
<feature type="binding site" evidence="7">
    <location>
        <begin position="60"/>
        <end position="65"/>
    </location>
    <ligand>
        <name>ATP</name>
        <dbReference type="ChEBI" id="CHEBI:30616"/>
    </ligand>
</feature>
<dbReference type="HAMAP" id="MF_00249">
    <property type="entry name" value="HslU"/>
    <property type="match status" value="1"/>
</dbReference>
<dbReference type="GO" id="GO:0009376">
    <property type="term" value="C:HslUV protease complex"/>
    <property type="evidence" value="ECO:0007669"/>
    <property type="project" value="UniProtKB-UniRule"/>
</dbReference>
<evidence type="ECO:0000256" key="1">
    <source>
        <dbReference type="ARBA" id="ARBA00004496"/>
    </source>
</evidence>
<evidence type="ECO:0000313" key="10">
    <source>
        <dbReference type="EMBL" id="MBB3997581.1"/>
    </source>
</evidence>
<dbReference type="GO" id="GO:0005524">
    <property type="term" value="F:ATP binding"/>
    <property type="evidence" value="ECO:0007669"/>
    <property type="project" value="UniProtKB-UniRule"/>
</dbReference>
<dbReference type="PANTHER" id="PTHR48102:SF3">
    <property type="entry name" value="ATP-DEPENDENT PROTEASE ATPASE SUBUNIT HSLU"/>
    <property type="match status" value="1"/>
</dbReference>
<dbReference type="CDD" id="cd19498">
    <property type="entry name" value="RecA-like_HslU"/>
    <property type="match status" value="1"/>
</dbReference>
<dbReference type="GO" id="GO:0008233">
    <property type="term" value="F:peptidase activity"/>
    <property type="evidence" value="ECO:0007669"/>
    <property type="project" value="UniProtKB-KW"/>
</dbReference>
<comment type="subunit">
    <text evidence="7">A double ring-shaped homohexamer of HslV is capped on each side by a ring-shaped HslU homohexamer. The assembly of the HslU/HslV complex is dependent on binding of ATP.</text>
</comment>
<name>A0A7W6EA92_9HYPH</name>
<feature type="binding site" evidence="7">
    <location>
        <position position="18"/>
    </location>
    <ligand>
        <name>ATP</name>
        <dbReference type="ChEBI" id="CHEBI:30616"/>
    </ligand>
</feature>
<dbReference type="FunFam" id="3.40.50.300:FF:000220">
    <property type="entry name" value="ATP-dependent protease ATPase subunit HslU"/>
    <property type="match status" value="1"/>
</dbReference>
<dbReference type="Pfam" id="PF10431">
    <property type="entry name" value="ClpB_D2-small"/>
    <property type="match status" value="1"/>
</dbReference>